<evidence type="ECO:0000259" key="5">
    <source>
        <dbReference type="Pfam" id="PF04539"/>
    </source>
</evidence>
<keyword evidence="9" id="KW-1185">Reference proteome</keyword>
<dbReference type="Proteomes" id="UP001499884">
    <property type="component" value="Unassembled WGS sequence"/>
</dbReference>
<evidence type="ECO:0000259" key="6">
    <source>
        <dbReference type="Pfam" id="PF04542"/>
    </source>
</evidence>
<dbReference type="SUPFAM" id="SSF88659">
    <property type="entry name" value="Sigma3 and sigma4 domains of RNA polymerase sigma factors"/>
    <property type="match status" value="2"/>
</dbReference>
<evidence type="ECO:0000256" key="4">
    <source>
        <dbReference type="ARBA" id="ARBA00023163"/>
    </source>
</evidence>
<evidence type="ECO:0000313" key="8">
    <source>
        <dbReference type="EMBL" id="GAA3719085.1"/>
    </source>
</evidence>
<dbReference type="InterPro" id="IPR013324">
    <property type="entry name" value="RNA_pol_sigma_r3/r4-like"/>
</dbReference>
<dbReference type="InterPro" id="IPR014284">
    <property type="entry name" value="RNA_pol_sigma-70_dom"/>
</dbReference>
<dbReference type="Pfam" id="PF04539">
    <property type="entry name" value="Sigma70_r3"/>
    <property type="match status" value="1"/>
</dbReference>
<dbReference type="Pfam" id="PF04542">
    <property type="entry name" value="Sigma70_r2"/>
    <property type="match status" value="1"/>
</dbReference>
<evidence type="ECO:0000256" key="2">
    <source>
        <dbReference type="ARBA" id="ARBA00023082"/>
    </source>
</evidence>
<dbReference type="Pfam" id="PF04545">
    <property type="entry name" value="Sigma70_r4"/>
    <property type="match status" value="1"/>
</dbReference>
<gene>
    <name evidence="8" type="ORF">GCM10023082_15720</name>
</gene>
<evidence type="ECO:0000256" key="1">
    <source>
        <dbReference type="ARBA" id="ARBA00023015"/>
    </source>
</evidence>
<dbReference type="EMBL" id="BAABEP010000006">
    <property type="protein sequence ID" value="GAA3719085.1"/>
    <property type="molecule type" value="Genomic_DNA"/>
</dbReference>
<evidence type="ECO:0000259" key="7">
    <source>
        <dbReference type="Pfam" id="PF04545"/>
    </source>
</evidence>
<feature type="domain" description="RNA polymerase sigma-70 region 4" evidence="7">
    <location>
        <begin position="239"/>
        <end position="287"/>
    </location>
</feature>
<organism evidence="8 9">
    <name type="scientific">Streptomyces tremellae</name>
    <dbReference type="NCBI Taxonomy" id="1124239"/>
    <lineage>
        <taxon>Bacteria</taxon>
        <taxon>Bacillati</taxon>
        <taxon>Actinomycetota</taxon>
        <taxon>Actinomycetes</taxon>
        <taxon>Kitasatosporales</taxon>
        <taxon>Streptomycetaceae</taxon>
        <taxon>Streptomyces</taxon>
    </lineage>
</organism>
<dbReference type="InterPro" id="IPR000943">
    <property type="entry name" value="RNA_pol_sigma70"/>
</dbReference>
<dbReference type="SUPFAM" id="SSF88946">
    <property type="entry name" value="Sigma2 domain of RNA polymerase sigma factors"/>
    <property type="match status" value="1"/>
</dbReference>
<dbReference type="PRINTS" id="PR00046">
    <property type="entry name" value="SIGMA70FCT"/>
</dbReference>
<keyword evidence="2" id="KW-0731">Sigma factor</keyword>
<name>A0ABP7EHT0_9ACTN</name>
<dbReference type="InterPro" id="IPR007627">
    <property type="entry name" value="RNA_pol_sigma70_r2"/>
</dbReference>
<accession>A0ABP7EHT0</accession>
<sequence>MRFRLRPDVYSHARDADFTAAFLTARELVISMIPPAGTPRIHDDAPDTAEAFRRLRDTPEGPGAERLRQEIAAAWLPMAHRVARGYRNRGESLEDLQQVAALGLTKAINRYDPTLGKAFETYAIPTVRGELRRHFRDFMWSVHVPRRVQELRNEVRRARQELARQPDGQTPSPARIAEHCGLTEREVRRGMGAQGSFSALSLDAPALGQDGEGSALQELLGEDDPAYGLVEEREAVRPCLRELPDRERRILYLRYFRDMTQSSIAEELGVSQMHVSRLISRTCARLRSQALARTAA</sequence>
<dbReference type="InterPro" id="IPR007630">
    <property type="entry name" value="RNA_pol_sigma70_r4"/>
</dbReference>
<dbReference type="PANTHER" id="PTHR30385:SF4">
    <property type="entry name" value="RNA POLYMERASE SIGMA-E FACTOR"/>
    <property type="match status" value="1"/>
</dbReference>
<keyword evidence="3" id="KW-0238">DNA-binding</keyword>
<dbReference type="NCBIfam" id="TIGR02937">
    <property type="entry name" value="sigma70-ECF"/>
    <property type="match status" value="1"/>
</dbReference>
<dbReference type="InterPro" id="IPR014322">
    <property type="entry name" value="RNA_pol_sigma-B/F/G"/>
</dbReference>
<dbReference type="CDD" id="cd06171">
    <property type="entry name" value="Sigma70_r4"/>
    <property type="match status" value="1"/>
</dbReference>
<feature type="domain" description="RNA polymerase sigma-70 region 2" evidence="6">
    <location>
        <begin position="74"/>
        <end position="137"/>
    </location>
</feature>
<feature type="domain" description="RNA polymerase sigma-70 region 3" evidence="5">
    <location>
        <begin position="150"/>
        <end position="215"/>
    </location>
</feature>
<dbReference type="Gene3D" id="1.20.120.1810">
    <property type="match status" value="1"/>
</dbReference>
<keyword evidence="4" id="KW-0804">Transcription</keyword>
<evidence type="ECO:0000256" key="3">
    <source>
        <dbReference type="ARBA" id="ARBA00023125"/>
    </source>
</evidence>
<protein>
    <submittedName>
        <fullName evidence="8">RNA polymerase sigma factor SigF</fullName>
    </submittedName>
</protein>
<dbReference type="Gene3D" id="1.10.10.10">
    <property type="entry name" value="Winged helix-like DNA-binding domain superfamily/Winged helix DNA-binding domain"/>
    <property type="match status" value="2"/>
</dbReference>
<evidence type="ECO:0000313" key="9">
    <source>
        <dbReference type="Proteomes" id="UP001499884"/>
    </source>
</evidence>
<dbReference type="InterPro" id="IPR007624">
    <property type="entry name" value="RNA_pol_sigma70_r3"/>
</dbReference>
<proteinExistence type="predicted"/>
<dbReference type="NCBIfam" id="TIGR02980">
    <property type="entry name" value="SigBFG"/>
    <property type="match status" value="1"/>
</dbReference>
<comment type="caution">
    <text evidence="8">The sequence shown here is derived from an EMBL/GenBank/DDBJ whole genome shotgun (WGS) entry which is preliminary data.</text>
</comment>
<dbReference type="InterPro" id="IPR036388">
    <property type="entry name" value="WH-like_DNA-bd_sf"/>
</dbReference>
<keyword evidence="1" id="KW-0805">Transcription regulation</keyword>
<dbReference type="InterPro" id="IPR013325">
    <property type="entry name" value="RNA_pol_sigma_r2"/>
</dbReference>
<dbReference type="PANTHER" id="PTHR30385">
    <property type="entry name" value="SIGMA FACTOR F FLAGELLAR"/>
    <property type="match status" value="1"/>
</dbReference>
<reference evidence="9" key="1">
    <citation type="journal article" date="2019" name="Int. J. Syst. Evol. Microbiol.">
        <title>The Global Catalogue of Microorganisms (GCM) 10K type strain sequencing project: providing services to taxonomists for standard genome sequencing and annotation.</title>
        <authorList>
            <consortium name="The Broad Institute Genomics Platform"/>
            <consortium name="The Broad Institute Genome Sequencing Center for Infectious Disease"/>
            <person name="Wu L."/>
            <person name="Ma J."/>
        </authorList>
    </citation>
    <scope>NUCLEOTIDE SEQUENCE [LARGE SCALE GENOMIC DNA]</scope>
    <source>
        <strain evidence="9">JCM 30846</strain>
    </source>
</reference>